<name>A0ABW5FQP5_9PSEU</name>
<evidence type="ECO:0000256" key="2">
    <source>
        <dbReference type="ARBA" id="ARBA00022679"/>
    </source>
</evidence>
<proteinExistence type="predicted"/>
<evidence type="ECO:0000313" key="5">
    <source>
        <dbReference type="EMBL" id="MFD2417333.1"/>
    </source>
</evidence>
<dbReference type="EC" id="2.4.-.-" evidence="5"/>
<feature type="region of interest" description="Disordered" evidence="3">
    <location>
        <begin position="430"/>
        <end position="491"/>
    </location>
</feature>
<gene>
    <name evidence="5" type="ORF">ACFSXZ_13470</name>
</gene>
<dbReference type="PANTHER" id="PTHR12526:SF510">
    <property type="entry name" value="D-INOSITOL 3-PHOSPHATE GLYCOSYLTRANSFERASE"/>
    <property type="match status" value="1"/>
</dbReference>
<keyword evidence="1 5" id="KW-0328">Glycosyltransferase</keyword>
<evidence type="ECO:0000313" key="6">
    <source>
        <dbReference type="Proteomes" id="UP001597417"/>
    </source>
</evidence>
<dbReference type="CDD" id="cd03801">
    <property type="entry name" value="GT4_PimA-like"/>
    <property type="match status" value="1"/>
</dbReference>
<comment type="caution">
    <text evidence="5">The sequence shown here is derived from an EMBL/GenBank/DDBJ whole genome shotgun (WGS) entry which is preliminary data.</text>
</comment>
<evidence type="ECO:0000256" key="3">
    <source>
        <dbReference type="SAM" id="MobiDB-lite"/>
    </source>
</evidence>
<keyword evidence="6" id="KW-1185">Reference proteome</keyword>
<organism evidence="5 6">
    <name type="scientific">Amycolatopsis pigmentata</name>
    <dbReference type="NCBI Taxonomy" id="450801"/>
    <lineage>
        <taxon>Bacteria</taxon>
        <taxon>Bacillati</taxon>
        <taxon>Actinomycetota</taxon>
        <taxon>Actinomycetes</taxon>
        <taxon>Pseudonocardiales</taxon>
        <taxon>Pseudonocardiaceae</taxon>
        <taxon>Amycolatopsis</taxon>
    </lineage>
</organism>
<dbReference type="Pfam" id="PF13692">
    <property type="entry name" value="Glyco_trans_1_4"/>
    <property type="match status" value="2"/>
</dbReference>
<protein>
    <submittedName>
        <fullName evidence="5">Glycosyltransferase</fullName>
        <ecNumber evidence="5">2.4.-.-</ecNumber>
    </submittedName>
</protein>
<dbReference type="EMBL" id="JBHUKR010000007">
    <property type="protein sequence ID" value="MFD2417333.1"/>
    <property type="molecule type" value="Genomic_DNA"/>
</dbReference>
<dbReference type="Gene3D" id="3.40.50.2000">
    <property type="entry name" value="Glycogen Phosphorylase B"/>
    <property type="match status" value="4"/>
</dbReference>
<dbReference type="Proteomes" id="UP001597417">
    <property type="component" value="Unassembled WGS sequence"/>
</dbReference>
<evidence type="ECO:0000256" key="1">
    <source>
        <dbReference type="ARBA" id="ARBA00022676"/>
    </source>
</evidence>
<accession>A0ABW5FQP5</accession>
<dbReference type="Pfam" id="PF13439">
    <property type="entry name" value="Glyco_transf_4"/>
    <property type="match status" value="1"/>
</dbReference>
<dbReference type="RefSeq" id="WP_378265003.1">
    <property type="nucleotide sequence ID" value="NZ_JBHUKR010000007.1"/>
</dbReference>
<dbReference type="GO" id="GO:0016757">
    <property type="term" value="F:glycosyltransferase activity"/>
    <property type="evidence" value="ECO:0007669"/>
    <property type="project" value="UniProtKB-KW"/>
</dbReference>
<dbReference type="InterPro" id="IPR028098">
    <property type="entry name" value="Glyco_trans_4-like_N"/>
</dbReference>
<reference evidence="6" key="1">
    <citation type="journal article" date="2019" name="Int. J. Syst. Evol. Microbiol.">
        <title>The Global Catalogue of Microorganisms (GCM) 10K type strain sequencing project: providing services to taxonomists for standard genome sequencing and annotation.</title>
        <authorList>
            <consortium name="The Broad Institute Genomics Platform"/>
            <consortium name="The Broad Institute Genome Sequencing Center for Infectious Disease"/>
            <person name="Wu L."/>
            <person name="Ma J."/>
        </authorList>
    </citation>
    <scope>NUCLEOTIDE SEQUENCE [LARGE SCALE GENOMIC DNA]</scope>
    <source>
        <strain evidence="6">CGMCC 4.7645</strain>
    </source>
</reference>
<sequence>MIRPLRVVLVLKTAQGGLFTLSHVDELRARGHEVVAVLPPPEGPLSRALAARGVAVVDSPFDFSFRSPRRAAAGLLRLRRTLRELAPDVLHYHLYASALATRLASLRFGAPRVHMVAGPLYLESALIRMFERRLARLDTVTIAASEFTARYYRAFGRTREQTPVIFYGADLGYFRPASGEERARARESLGIAPDTFVAVMVALVYAPKRLVHRGRGIKGHDVVLDAWRGFHAEYPDSHLILVGGGFGPAGERHRLELMDRFRTANPGSGVTWLDTVDDVRPYYAAADVSVSPSLSENHGAAREACAMGVPSIVSDAGALPDTVVPGSGWVVRRGNAAELAAALRLARAEHLRGELVERGARARRLAVELFDDARIAAAVADVIESSAEHATAAAEARPRVFSIFTEARFARRPDGGWTALDPATRAQSWDRYLHPGSGGRDVSYGPSVPDRRPDEKRVRPRAAASGGQPTRWTATVAASGPANPPSSTNQVRVVGRGDPRALADTVALPGGVTLVPLPYYVGVGGLMRRLVPLVVAVARAVATADTIILRVPGVMGSIAAAVCRVLRREYAVEVIGDPADVLRAGVLGSVGRRLAPLAEAQMRWLVRHAGASLYVTNRTLQRRYPRRPGTPSIGLSNVLLRPGTLAAQSRAWRPAPFRVVTIGSQENHYKGHDVLLRAVRELVDSGLDLSATIIGGGRVHGELIELAHAMGLAERVRFTGVVDDRAAIRRLLDSASLFALPSRTEGMPRALIEAMARALPAVGSRIGGIPELLSPSCLVPVDDHRALAAAMARLLTDQQAWEEQSRDNLKLAQTFEQSLLEGKFSAWLAQVPAARRR</sequence>
<keyword evidence="2 5" id="KW-0808">Transferase</keyword>
<dbReference type="PANTHER" id="PTHR12526">
    <property type="entry name" value="GLYCOSYLTRANSFERASE"/>
    <property type="match status" value="1"/>
</dbReference>
<evidence type="ECO:0000259" key="4">
    <source>
        <dbReference type="Pfam" id="PF13439"/>
    </source>
</evidence>
<dbReference type="SUPFAM" id="SSF53756">
    <property type="entry name" value="UDP-Glycosyltransferase/glycogen phosphorylase"/>
    <property type="match status" value="2"/>
</dbReference>
<feature type="domain" description="Glycosyltransferase subfamily 4-like N-terminal" evidence="4">
    <location>
        <begin position="22"/>
        <end position="171"/>
    </location>
</feature>